<feature type="disulfide bond" evidence="9">
    <location>
        <begin position="112"/>
        <end position="130"/>
    </location>
</feature>
<dbReference type="GO" id="GO:0006091">
    <property type="term" value="P:generation of precursor metabolites and energy"/>
    <property type="evidence" value="ECO:0007669"/>
    <property type="project" value="Ensembl"/>
</dbReference>
<evidence type="ECO:0000256" key="4">
    <source>
        <dbReference type="ARBA" id="ARBA00022729"/>
    </source>
</evidence>
<dbReference type="Proteomes" id="UP000472273">
    <property type="component" value="Unplaced"/>
</dbReference>
<feature type="domain" description="Agouti" evidence="12">
    <location>
        <begin position="98"/>
        <end position="137"/>
    </location>
</feature>
<dbReference type="SMART" id="SM00792">
    <property type="entry name" value="Agouti"/>
    <property type="match status" value="1"/>
</dbReference>
<dbReference type="PANTHER" id="PTHR16551">
    <property type="entry name" value="AGOUTI RELATED"/>
    <property type="match status" value="1"/>
</dbReference>
<dbReference type="InterPro" id="IPR027300">
    <property type="entry name" value="Agouti_dom"/>
</dbReference>
<dbReference type="GeneTree" id="ENSGT00940000154258"/>
<evidence type="ECO:0000256" key="5">
    <source>
        <dbReference type="ARBA" id="ARBA00022854"/>
    </source>
</evidence>
<reference evidence="13" key="2">
    <citation type="submission" date="2025-09" db="UniProtKB">
        <authorList>
            <consortium name="Ensembl"/>
        </authorList>
    </citation>
    <scope>IDENTIFICATION</scope>
</reference>
<feature type="signal peptide" evidence="11">
    <location>
        <begin position="1"/>
        <end position="27"/>
    </location>
</feature>
<evidence type="ECO:0000313" key="13">
    <source>
        <dbReference type="Ensembl" id="ENSPTXP00000011048.1"/>
    </source>
</evidence>
<dbReference type="GO" id="GO:0048023">
    <property type="term" value="P:positive regulation of melanin biosynthetic process"/>
    <property type="evidence" value="ECO:0007669"/>
    <property type="project" value="Ensembl"/>
</dbReference>
<evidence type="ECO:0000313" key="14">
    <source>
        <dbReference type="Proteomes" id="UP000472273"/>
    </source>
</evidence>
<evidence type="ECO:0000256" key="6">
    <source>
        <dbReference type="ARBA" id="ARBA00023157"/>
    </source>
</evidence>
<dbReference type="AlphaFoldDB" id="A0A670YND5"/>
<dbReference type="GO" id="GO:0031781">
    <property type="term" value="F:type 3 melanocortin receptor binding"/>
    <property type="evidence" value="ECO:0007669"/>
    <property type="project" value="Ensembl"/>
</dbReference>
<dbReference type="GO" id="GO:0042438">
    <property type="term" value="P:melanin biosynthetic process"/>
    <property type="evidence" value="ECO:0007669"/>
    <property type="project" value="Ensembl"/>
</dbReference>
<dbReference type="GO" id="GO:0009755">
    <property type="term" value="P:hormone-mediated signaling pathway"/>
    <property type="evidence" value="ECO:0007669"/>
    <property type="project" value="InterPro"/>
</dbReference>
<keyword evidence="14" id="KW-1185">Reference proteome</keyword>
<dbReference type="OMA" id="CHCRFFR"/>
<sequence length="137" mass="15748">FLLSRMEYKNFLLSFLLCCMLLTTSYCYMVFEEKQNSDNYSINNNKIKIPDLPPISIVDLTKTSLKLSRKEAERKKSMKRMGQPKKPSRPKPSPPPNCVATWASCKPPSPPCCDFCAFCHCRLFQTVCYCRMGNPNC</sequence>
<gene>
    <name evidence="13" type="primary">ASIP</name>
</gene>
<feature type="disulfide bond" evidence="9">
    <location>
        <begin position="116"/>
        <end position="137"/>
    </location>
</feature>
<feature type="disulfide bond" evidence="9">
    <location>
        <begin position="121"/>
        <end position="128"/>
    </location>
</feature>
<keyword evidence="3" id="KW-0964">Secreted</keyword>
<dbReference type="GO" id="GO:0031782">
    <property type="term" value="F:type 4 melanocortin receptor binding"/>
    <property type="evidence" value="ECO:0007669"/>
    <property type="project" value="Ensembl"/>
</dbReference>
<feature type="compositionally biased region" description="Basic residues" evidence="10">
    <location>
        <begin position="76"/>
        <end position="89"/>
    </location>
</feature>
<evidence type="ECO:0000256" key="8">
    <source>
        <dbReference type="ARBA" id="ARBA00033432"/>
    </source>
</evidence>
<dbReference type="Gene3D" id="4.10.760.10">
    <property type="entry name" value="Agouti domain"/>
    <property type="match status" value="1"/>
</dbReference>
<organism evidence="13 14">
    <name type="scientific">Pseudonaja textilis</name>
    <name type="common">Eastern brown snake</name>
    <dbReference type="NCBI Taxonomy" id="8673"/>
    <lineage>
        <taxon>Eukaryota</taxon>
        <taxon>Metazoa</taxon>
        <taxon>Chordata</taxon>
        <taxon>Craniata</taxon>
        <taxon>Vertebrata</taxon>
        <taxon>Euteleostomi</taxon>
        <taxon>Lepidosauria</taxon>
        <taxon>Squamata</taxon>
        <taxon>Bifurcata</taxon>
        <taxon>Unidentata</taxon>
        <taxon>Episquamata</taxon>
        <taxon>Toxicofera</taxon>
        <taxon>Serpentes</taxon>
        <taxon>Colubroidea</taxon>
        <taxon>Elapidae</taxon>
        <taxon>Hydrophiinae</taxon>
        <taxon>Pseudonaja</taxon>
    </lineage>
</organism>
<keyword evidence="5" id="KW-0960">Knottin</keyword>
<dbReference type="SUPFAM" id="SSF57055">
    <property type="entry name" value="Agouti-related protein"/>
    <property type="match status" value="1"/>
</dbReference>
<evidence type="ECO:0000256" key="7">
    <source>
        <dbReference type="ARBA" id="ARBA00023180"/>
    </source>
</evidence>
<feature type="disulfide bond" evidence="9">
    <location>
        <begin position="105"/>
        <end position="119"/>
    </location>
</feature>
<feature type="region of interest" description="Disordered" evidence="10">
    <location>
        <begin position="67"/>
        <end position="96"/>
    </location>
</feature>
<dbReference type="GO" id="GO:0032402">
    <property type="term" value="P:melanosome transport"/>
    <property type="evidence" value="ECO:0007669"/>
    <property type="project" value="Ensembl"/>
</dbReference>
<dbReference type="GO" id="GO:0008343">
    <property type="term" value="P:adult feeding behavior"/>
    <property type="evidence" value="ECO:0007669"/>
    <property type="project" value="Ensembl"/>
</dbReference>
<evidence type="ECO:0000256" key="11">
    <source>
        <dbReference type="SAM" id="SignalP"/>
    </source>
</evidence>
<keyword evidence="6 9" id="KW-1015">Disulfide bond</keyword>
<keyword evidence="7" id="KW-0325">Glycoprotein</keyword>
<evidence type="ECO:0000256" key="1">
    <source>
        <dbReference type="ARBA" id="ARBA00004613"/>
    </source>
</evidence>
<evidence type="ECO:0000259" key="12">
    <source>
        <dbReference type="PROSITE" id="PS51150"/>
    </source>
</evidence>
<evidence type="ECO:0000256" key="2">
    <source>
        <dbReference type="ARBA" id="ARBA00017885"/>
    </source>
</evidence>
<protein>
    <recommendedName>
        <fullName evidence="2">Agouti-signaling protein</fullName>
    </recommendedName>
    <alternativeName>
        <fullName evidence="8">Agouti switch protein</fullName>
    </alternativeName>
</protein>
<proteinExistence type="predicted"/>
<dbReference type="GO" id="GO:0005615">
    <property type="term" value="C:extracellular space"/>
    <property type="evidence" value="ECO:0007669"/>
    <property type="project" value="Ensembl"/>
</dbReference>
<dbReference type="InterPro" id="IPR007733">
    <property type="entry name" value="Agouti"/>
</dbReference>
<feature type="disulfide bond" evidence="9">
    <location>
        <begin position="98"/>
        <end position="113"/>
    </location>
</feature>
<dbReference type="InterPro" id="IPR036836">
    <property type="entry name" value="Agouti_dom_sf"/>
</dbReference>
<dbReference type="GO" id="GO:0044725">
    <property type="term" value="P:epigenetic programming in the zygotic pronuclei"/>
    <property type="evidence" value="ECO:0007669"/>
    <property type="project" value="Ensembl"/>
</dbReference>
<name>A0A670YND5_PSETE</name>
<reference evidence="13" key="1">
    <citation type="submission" date="2025-08" db="UniProtKB">
        <authorList>
            <consortium name="Ensembl"/>
        </authorList>
    </citation>
    <scope>IDENTIFICATION</scope>
</reference>
<evidence type="ECO:0000256" key="9">
    <source>
        <dbReference type="PROSITE-ProRule" id="PRU00494"/>
    </source>
</evidence>
<dbReference type="PANTHER" id="PTHR16551:SF1">
    <property type="entry name" value="AGOUTI-SIGNALING PROTEIN"/>
    <property type="match status" value="1"/>
</dbReference>
<dbReference type="PROSITE" id="PS60024">
    <property type="entry name" value="AGOUTI_1"/>
    <property type="match status" value="1"/>
</dbReference>
<feature type="chain" id="PRO_5025692196" description="Agouti-signaling protein" evidence="11">
    <location>
        <begin position="28"/>
        <end position="137"/>
    </location>
</feature>
<dbReference type="GO" id="GO:0005184">
    <property type="term" value="F:neuropeptide hormone activity"/>
    <property type="evidence" value="ECO:0007669"/>
    <property type="project" value="TreeGrafter"/>
</dbReference>
<evidence type="ECO:0000256" key="3">
    <source>
        <dbReference type="ARBA" id="ARBA00022525"/>
    </source>
</evidence>
<comment type="subcellular location">
    <subcellularLocation>
        <location evidence="1">Secreted</location>
    </subcellularLocation>
</comment>
<keyword evidence="4 11" id="KW-0732">Signal</keyword>
<dbReference type="Ensembl" id="ENSPTXT00000011408.1">
    <property type="protein sequence ID" value="ENSPTXP00000011048.1"/>
    <property type="gene ID" value="ENSPTXG00000007806.1"/>
</dbReference>
<evidence type="ECO:0000256" key="10">
    <source>
        <dbReference type="SAM" id="MobiDB-lite"/>
    </source>
</evidence>
<dbReference type="Pfam" id="PF05039">
    <property type="entry name" value="Agouti"/>
    <property type="match status" value="1"/>
</dbReference>
<accession>A0A670YND5</accession>
<dbReference type="PROSITE" id="PS51150">
    <property type="entry name" value="AGOUTI_2"/>
    <property type="match status" value="1"/>
</dbReference>
<dbReference type="GO" id="GO:0032438">
    <property type="term" value="P:melanosome organization"/>
    <property type="evidence" value="ECO:0007669"/>
    <property type="project" value="Ensembl"/>
</dbReference>